<dbReference type="Pfam" id="PF22725">
    <property type="entry name" value="GFO_IDH_MocA_C3"/>
    <property type="match status" value="1"/>
</dbReference>
<protein>
    <submittedName>
        <fullName evidence="3">Gfo/Idh/MocA family oxidoreductase</fullName>
    </submittedName>
</protein>
<organism evidence="3 4">
    <name type="scientific">Roseicyclus persicicus</name>
    <dbReference type="NCBI Taxonomy" id="2650661"/>
    <lineage>
        <taxon>Bacteria</taxon>
        <taxon>Pseudomonadati</taxon>
        <taxon>Pseudomonadota</taxon>
        <taxon>Alphaproteobacteria</taxon>
        <taxon>Rhodobacterales</taxon>
        <taxon>Roseobacteraceae</taxon>
        <taxon>Roseicyclus</taxon>
    </lineage>
</organism>
<dbReference type="InterPro" id="IPR000683">
    <property type="entry name" value="Gfo/Idh/MocA-like_OxRdtase_N"/>
</dbReference>
<dbReference type="AlphaFoldDB" id="A0A7X6H2P5"/>
<reference evidence="3 4" key="1">
    <citation type="submission" date="2020-04" db="EMBL/GenBank/DDBJ databases">
        <authorList>
            <person name="Yoon J."/>
        </authorList>
    </citation>
    <scope>NUCLEOTIDE SEQUENCE [LARGE SCALE GENOMIC DNA]</scope>
    <source>
        <strain evidence="3 4">KMU-115</strain>
    </source>
</reference>
<dbReference type="Proteomes" id="UP000526408">
    <property type="component" value="Unassembled WGS sequence"/>
</dbReference>
<evidence type="ECO:0000259" key="2">
    <source>
        <dbReference type="Pfam" id="PF22725"/>
    </source>
</evidence>
<dbReference type="PANTHER" id="PTHR43249">
    <property type="entry name" value="UDP-N-ACETYL-2-AMINO-2-DEOXY-D-GLUCURONATE OXIDASE"/>
    <property type="match status" value="1"/>
</dbReference>
<evidence type="ECO:0000313" key="4">
    <source>
        <dbReference type="Proteomes" id="UP000526408"/>
    </source>
</evidence>
<accession>A0A7X6H2P5</accession>
<keyword evidence="4" id="KW-1185">Reference proteome</keyword>
<dbReference type="EMBL" id="JAAZQQ010000005">
    <property type="protein sequence ID" value="NKX45731.1"/>
    <property type="molecule type" value="Genomic_DNA"/>
</dbReference>
<feature type="domain" description="GFO/IDH/MocA-like oxidoreductase" evidence="2">
    <location>
        <begin position="131"/>
        <end position="246"/>
    </location>
</feature>
<dbReference type="PANTHER" id="PTHR43249:SF1">
    <property type="entry name" value="D-GLUCOSIDE 3-DEHYDROGENASE"/>
    <property type="match status" value="1"/>
</dbReference>
<sequence>MIGVAILGAGIGREHLAGYRALSDRFTVRRLVDLDPARAAEVAAGDPAIRLGTDLADALNDPDIHLVDVCLPPHLHVPVAVQALEAGKHVVLEKPIAPSLADCDRLAEAETRSGRRLFPVFQYRYGRGTAALDALIAAGLAGRPQVAALETHWNRGAAYYAVPWRGTWAGERGGAVLGHAIHNHDLLCRYFGQPAGVAAQVATRVNPIETEDCAAIALRFDTGALATSSVTLGAATDTTRLRLVFEHLTATSGDTPYAPAEGDWRFVARDPARQPQVDATLAALPRPRAGFAGYFEAIAEALAGRPGREVTLADGRRSIELVTAVYEAARGGKEVALPLTIGSEFYASWLPRETATSGPGRG</sequence>
<gene>
    <name evidence="3" type="ORF">HCU73_14135</name>
</gene>
<evidence type="ECO:0000259" key="1">
    <source>
        <dbReference type="Pfam" id="PF01408"/>
    </source>
</evidence>
<comment type="caution">
    <text evidence="3">The sequence shown here is derived from an EMBL/GenBank/DDBJ whole genome shotgun (WGS) entry which is preliminary data.</text>
</comment>
<dbReference type="Gene3D" id="3.30.360.10">
    <property type="entry name" value="Dihydrodipicolinate Reductase, domain 2"/>
    <property type="match status" value="1"/>
</dbReference>
<feature type="domain" description="Gfo/Idh/MocA-like oxidoreductase N-terminal" evidence="1">
    <location>
        <begin position="2"/>
        <end position="118"/>
    </location>
</feature>
<dbReference type="InterPro" id="IPR055170">
    <property type="entry name" value="GFO_IDH_MocA-like_dom"/>
</dbReference>
<dbReference type="InterPro" id="IPR052515">
    <property type="entry name" value="Gfo/Idh/MocA_Oxidoreductase"/>
</dbReference>
<dbReference type="SUPFAM" id="SSF55347">
    <property type="entry name" value="Glyceraldehyde-3-phosphate dehydrogenase-like, C-terminal domain"/>
    <property type="match status" value="1"/>
</dbReference>
<dbReference type="Pfam" id="PF01408">
    <property type="entry name" value="GFO_IDH_MocA"/>
    <property type="match status" value="1"/>
</dbReference>
<dbReference type="RefSeq" id="WP_168624119.1">
    <property type="nucleotide sequence ID" value="NZ_JAAZQQ010000005.1"/>
</dbReference>
<dbReference type="GO" id="GO:0000166">
    <property type="term" value="F:nucleotide binding"/>
    <property type="evidence" value="ECO:0007669"/>
    <property type="project" value="InterPro"/>
</dbReference>
<dbReference type="InterPro" id="IPR036291">
    <property type="entry name" value="NAD(P)-bd_dom_sf"/>
</dbReference>
<dbReference type="Gene3D" id="3.40.50.720">
    <property type="entry name" value="NAD(P)-binding Rossmann-like Domain"/>
    <property type="match status" value="1"/>
</dbReference>
<name>A0A7X6H2P5_9RHOB</name>
<evidence type="ECO:0000313" key="3">
    <source>
        <dbReference type="EMBL" id="NKX45731.1"/>
    </source>
</evidence>
<dbReference type="SUPFAM" id="SSF51735">
    <property type="entry name" value="NAD(P)-binding Rossmann-fold domains"/>
    <property type="match status" value="1"/>
</dbReference>
<proteinExistence type="predicted"/>